<reference evidence="3 4" key="1">
    <citation type="journal article" date="2022" name="Environ. Microbiol. Rep.">
        <title>Eco-phylogenetic analyses reveal divergent evolution of vitamin B12 metabolism in the marine bacterial family 'Psychromonadaceae'.</title>
        <authorList>
            <person name="Jin X."/>
            <person name="Yang Y."/>
            <person name="Cao H."/>
            <person name="Gao B."/>
            <person name="Zhao Z."/>
        </authorList>
    </citation>
    <scope>NUCLEOTIDE SEQUENCE [LARGE SCALE GENOMIC DNA]</scope>
    <source>
        <strain evidence="3 4">MKS20</strain>
    </source>
</reference>
<feature type="domain" description="Glycosyltransferase subfamily 4-like N-terminal" evidence="2">
    <location>
        <begin position="6"/>
        <end position="142"/>
    </location>
</feature>
<dbReference type="PANTHER" id="PTHR12526:SF638">
    <property type="entry name" value="SPORE COAT PROTEIN SA"/>
    <property type="match status" value="1"/>
</dbReference>
<dbReference type="SUPFAM" id="SSF53756">
    <property type="entry name" value="UDP-Glycosyltransferase/glycogen phosphorylase"/>
    <property type="match status" value="1"/>
</dbReference>
<dbReference type="InterPro" id="IPR001296">
    <property type="entry name" value="Glyco_trans_1"/>
</dbReference>
<evidence type="ECO:0000313" key="4">
    <source>
        <dbReference type="Proteomes" id="UP001201273"/>
    </source>
</evidence>
<dbReference type="PANTHER" id="PTHR12526">
    <property type="entry name" value="GLYCOSYLTRANSFERASE"/>
    <property type="match status" value="1"/>
</dbReference>
<dbReference type="CDD" id="cd03808">
    <property type="entry name" value="GT4_CapM-like"/>
    <property type="match status" value="1"/>
</dbReference>
<proteinExistence type="predicted"/>
<organism evidence="3 4">
    <name type="scientific">Motilimonas cestriensis</name>
    <dbReference type="NCBI Taxonomy" id="2742685"/>
    <lineage>
        <taxon>Bacteria</taxon>
        <taxon>Pseudomonadati</taxon>
        <taxon>Pseudomonadota</taxon>
        <taxon>Gammaproteobacteria</taxon>
        <taxon>Alteromonadales</taxon>
        <taxon>Alteromonadales genera incertae sedis</taxon>
        <taxon>Motilimonas</taxon>
    </lineage>
</organism>
<evidence type="ECO:0000259" key="2">
    <source>
        <dbReference type="Pfam" id="PF13477"/>
    </source>
</evidence>
<protein>
    <submittedName>
        <fullName evidence="3">Glycosyltransferase family 4 protein</fullName>
    </submittedName>
</protein>
<dbReference type="Pfam" id="PF13477">
    <property type="entry name" value="Glyco_trans_4_2"/>
    <property type="match status" value="1"/>
</dbReference>
<keyword evidence="4" id="KW-1185">Reference proteome</keyword>
<dbReference type="InterPro" id="IPR028098">
    <property type="entry name" value="Glyco_trans_4-like_N"/>
</dbReference>
<accession>A0ABS8W673</accession>
<dbReference type="Proteomes" id="UP001201273">
    <property type="component" value="Unassembled WGS sequence"/>
</dbReference>
<gene>
    <name evidence="3" type="ORF">K6Y31_04360</name>
</gene>
<evidence type="ECO:0000259" key="1">
    <source>
        <dbReference type="Pfam" id="PF00534"/>
    </source>
</evidence>
<dbReference type="Gene3D" id="3.40.50.2000">
    <property type="entry name" value="Glycogen Phosphorylase B"/>
    <property type="match status" value="2"/>
</dbReference>
<feature type="domain" description="Glycosyl transferase family 1" evidence="1">
    <location>
        <begin position="201"/>
        <end position="357"/>
    </location>
</feature>
<dbReference type="Pfam" id="PF00534">
    <property type="entry name" value="Glycos_transf_1"/>
    <property type="match status" value="1"/>
</dbReference>
<dbReference type="EMBL" id="JAIMJA010000003">
    <property type="protein sequence ID" value="MCE2594043.1"/>
    <property type="molecule type" value="Genomic_DNA"/>
</dbReference>
<name>A0ABS8W673_9GAMM</name>
<evidence type="ECO:0000313" key="3">
    <source>
        <dbReference type="EMBL" id="MCE2594043.1"/>
    </source>
</evidence>
<sequence length="382" mass="43572">MKKRKRILFIANVDWYFNLHWLNRSLAAKELFDEVHISFQITNPELTSNLEGMGFIVHPIKLERKTLNPIKNILTLFQIKTLIEQVKPDYVHSITVKPNLLSGLICKKSKTNQVMSITGLGRVFSNKKLKSRTAKLITIKLYSLISKNNNNKITFENNDDLETFSKYNIATTSRRYLINGAGVDTDEYEYSKPLFREEVTSSFKILFAARMLYDKGLENIISAVEKLKGLNITIDVAGILDHDSDNAISLETILKWHEEKKINWLGSVEDVKPYIYACDIVCLPTKYGEGVPRILIESASCGRPLITTEISGCRDIVINDHNGFTIPIDDSEALAKAIKKLLLSYPMRVSFGKNGRKLVEDLFSQEIVLKKTKRMYDNDLTN</sequence>
<dbReference type="RefSeq" id="WP_233051621.1">
    <property type="nucleotide sequence ID" value="NZ_JAIMJA010000003.1"/>
</dbReference>
<comment type="caution">
    <text evidence="3">The sequence shown here is derived from an EMBL/GenBank/DDBJ whole genome shotgun (WGS) entry which is preliminary data.</text>
</comment>